<dbReference type="GO" id="GO:0016746">
    <property type="term" value="F:acyltransferase activity"/>
    <property type="evidence" value="ECO:0007669"/>
    <property type="project" value="UniProtKB-KW"/>
</dbReference>
<organism evidence="4 5">
    <name type="scientific">Rubus argutus</name>
    <name type="common">Southern blackberry</name>
    <dbReference type="NCBI Taxonomy" id="59490"/>
    <lineage>
        <taxon>Eukaryota</taxon>
        <taxon>Viridiplantae</taxon>
        <taxon>Streptophyta</taxon>
        <taxon>Embryophyta</taxon>
        <taxon>Tracheophyta</taxon>
        <taxon>Spermatophyta</taxon>
        <taxon>Magnoliopsida</taxon>
        <taxon>eudicotyledons</taxon>
        <taxon>Gunneridae</taxon>
        <taxon>Pentapetalae</taxon>
        <taxon>rosids</taxon>
        <taxon>fabids</taxon>
        <taxon>Rosales</taxon>
        <taxon>Rosaceae</taxon>
        <taxon>Rosoideae</taxon>
        <taxon>Rosoideae incertae sedis</taxon>
        <taxon>Rubus</taxon>
    </lineage>
</organism>
<dbReference type="AlphaFoldDB" id="A0AAW1VRU0"/>
<proteinExistence type="inferred from homology"/>
<comment type="caution">
    <text evidence="4">The sequence shown here is derived from an EMBL/GenBank/DDBJ whole genome shotgun (WGS) entry which is preliminary data.</text>
</comment>
<protein>
    <submittedName>
        <fullName evidence="4">Uncharacterized protein</fullName>
    </submittedName>
</protein>
<evidence type="ECO:0000313" key="4">
    <source>
        <dbReference type="EMBL" id="KAK9911079.1"/>
    </source>
</evidence>
<evidence type="ECO:0000256" key="2">
    <source>
        <dbReference type="ARBA" id="ARBA00022679"/>
    </source>
</evidence>
<keyword evidence="3" id="KW-0012">Acyltransferase</keyword>
<evidence type="ECO:0000256" key="1">
    <source>
        <dbReference type="ARBA" id="ARBA00009861"/>
    </source>
</evidence>
<evidence type="ECO:0000256" key="3">
    <source>
        <dbReference type="ARBA" id="ARBA00023315"/>
    </source>
</evidence>
<dbReference type="InterPro" id="IPR023213">
    <property type="entry name" value="CAT-like_dom_sf"/>
</dbReference>
<comment type="similarity">
    <text evidence="1">Belongs to the plant acyltransferase family.</text>
</comment>
<reference evidence="4 5" key="1">
    <citation type="journal article" date="2023" name="G3 (Bethesda)">
        <title>A chromosome-length genome assembly and annotation of blackberry (Rubus argutus, cv. 'Hillquist').</title>
        <authorList>
            <person name="Bruna T."/>
            <person name="Aryal R."/>
            <person name="Dudchenko O."/>
            <person name="Sargent D.J."/>
            <person name="Mead D."/>
            <person name="Buti M."/>
            <person name="Cavallini A."/>
            <person name="Hytonen T."/>
            <person name="Andres J."/>
            <person name="Pham M."/>
            <person name="Weisz D."/>
            <person name="Mascagni F."/>
            <person name="Usai G."/>
            <person name="Natali L."/>
            <person name="Bassil N."/>
            <person name="Fernandez G.E."/>
            <person name="Lomsadze A."/>
            <person name="Armour M."/>
            <person name="Olukolu B."/>
            <person name="Poorten T."/>
            <person name="Britton C."/>
            <person name="Davik J."/>
            <person name="Ashrafi H."/>
            <person name="Aiden E.L."/>
            <person name="Borodovsky M."/>
            <person name="Worthington M."/>
        </authorList>
    </citation>
    <scope>NUCLEOTIDE SEQUENCE [LARGE SCALE GENOMIC DNA]</scope>
    <source>
        <strain evidence="4">PI 553951</strain>
    </source>
</reference>
<accession>A0AAW1VRU0</accession>
<gene>
    <name evidence="4" type="ORF">M0R45_035002</name>
</gene>
<evidence type="ECO:0000313" key="5">
    <source>
        <dbReference type="Proteomes" id="UP001457282"/>
    </source>
</evidence>
<keyword evidence="2" id="KW-0808">Transferase</keyword>
<dbReference type="Gene3D" id="3.30.559.10">
    <property type="entry name" value="Chloramphenicol acetyltransferase-like domain"/>
    <property type="match status" value="2"/>
</dbReference>
<dbReference type="Pfam" id="PF02458">
    <property type="entry name" value="Transferase"/>
    <property type="match status" value="1"/>
</dbReference>
<sequence length="461" mass="51964">MVNIMEINIISRDTIKPSLDSSSLHHLSPFKLSIVDQLTPATYMPVIFFYPITQSHPESSSFNLSETITRLKSSLSETLTLYYPFSGRAKNNIYVHDFDTGIPFLEARVNCRMIEFLKLQENELLNQFVPLHPLCKETGDDSLLPMIAFQVNIFACGGIAIGGSTFHKLCDGLAVNCILESWAAIFRGERDKIILPNFSQSSLVFPPRALLPKKILDLVDSFWFKENNYVTRRFVFSVNAIATLKEKSKSQCVPKPSRIDALPCFIWKHAMASSQALSPGTSPRTSIVAHAMNLRTLIKPQMSSANIIGNFFWWATTVADSSKLEEAHELCDLVNLINESLKGYDKDYFESLQGEEGFGGICEYFNQMEVPFSSKSPPEVYIFINWTSIFHKLDFGWGKPFWVGLIGKVGPAFRNTTIFMESQWGKGIEAWVTLEEKQMDVLVKDPEFLAFASPNPGISIM</sequence>
<dbReference type="Proteomes" id="UP001457282">
    <property type="component" value="Unassembled WGS sequence"/>
</dbReference>
<name>A0AAW1VRU0_RUBAR</name>
<keyword evidence="5" id="KW-1185">Reference proteome</keyword>
<dbReference type="PANTHER" id="PTHR31623">
    <property type="entry name" value="F21J9.9"/>
    <property type="match status" value="1"/>
</dbReference>
<dbReference type="EMBL" id="JBEDUW010000007">
    <property type="protein sequence ID" value="KAK9911079.1"/>
    <property type="molecule type" value="Genomic_DNA"/>
</dbReference>
<dbReference type="PANTHER" id="PTHR31623:SF20">
    <property type="entry name" value="VINORINE SYNTHASE-LIKE"/>
    <property type="match status" value="1"/>
</dbReference>